<evidence type="ECO:0000256" key="6">
    <source>
        <dbReference type="RuleBase" id="RU000716"/>
    </source>
</evidence>
<accession>A0A3D8VMP1</accession>
<evidence type="ECO:0000313" key="10">
    <source>
        <dbReference type="Proteomes" id="UP000257032"/>
    </source>
</evidence>
<dbReference type="InterPro" id="IPR036388">
    <property type="entry name" value="WH-like_DNA-bd_sf"/>
</dbReference>
<keyword evidence="5 6" id="KW-0804">Transcription</keyword>
<gene>
    <name evidence="9" type="ORF">DXT76_11495</name>
</gene>
<protein>
    <recommendedName>
        <fullName evidence="6">RNA polymerase sigma factor</fullName>
    </recommendedName>
</protein>
<name>A0A3D8VMP1_9BACI</name>
<dbReference type="GO" id="GO:0016987">
    <property type="term" value="F:sigma factor activity"/>
    <property type="evidence" value="ECO:0007669"/>
    <property type="project" value="UniProtKB-KW"/>
</dbReference>
<evidence type="ECO:0000256" key="5">
    <source>
        <dbReference type="ARBA" id="ARBA00023163"/>
    </source>
</evidence>
<feature type="domain" description="RNA polymerase sigma-70 region 2" evidence="7">
    <location>
        <begin position="30"/>
        <end position="93"/>
    </location>
</feature>
<dbReference type="InterPro" id="IPR000838">
    <property type="entry name" value="RNA_pol_sigma70_ECF_CS"/>
</dbReference>
<proteinExistence type="inferred from homology"/>
<dbReference type="AlphaFoldDB" id="A0A3D8VMP1"/>
<dbReference type="InterPro" id="IPR013249">
    <property type="entry name" value="RNA_pol_sigma70_r4_t2"/>
</dbReference>
<dbReference type="CDD" id="cd06171">
    <property type="entry name" value="Sigma70_r4"/>
    <property type="match status" value="1"/>
</dbReference>
<dbReference type="SUPFAM" id="SSF88659">
    <property type="entry name" value="Sigma3 and sigma4 domains of RNA polymerase sigma factors"/>
    <property type="match status" value="1"/>
</dbReference>
<comment type="similarity">
    <text evidence="1 6">Belongs to the sigma-70 factor family. ECF subfamily.</text>
</comment>
<dbReference type="PANTHER" id="PTHR43133:SF60">
    <property type="entry name" value="RNA POLYMERASE SIGMA FACTOR SIGV"/>
    <property type="match status" value="1"/>
</dbReference>
<dbReference type="Proteomes" id="UP000257032">
    <property type="component" value="Unassembled WGS sequence"/>
</dbReference>
<dbReference type="EMBL" id="QTLC01000042">
    <property type="protein sequence ID" value="RDY70699.1"/>
    <property type="molecule type" value="Genomic_DNA"/>
</dbReference>
<evidence type="ECO:0000313" key="9">
    <source>
        <dbReference type="EMBL" id="RDY70699.1"/>
    </source>
</evidence>
<evidence type="ECO:0000259" key="8">
    <source>
        <dbReference type="Pfam" id="PF08281"/>
    </source>
</evidence>
<dbReference type="SUPFAM" id="SSF88946">
    <property type="entry name" value="Sigma2 domain of RNA polymerase sigma factors"/>
    <property type="match status" value="1"/>
</dbReference>
<dbReference type="Gene3D" id="1.10.1740.10">
    <property type="match status" value="1"/>
</dbReference>
<dbReference type="InterPro" id="IPR013324">
    <property type="entry name" value="RNA_pol_sigma_r3/r4-like"/>
</dbReference>
<dbReference type="InterPro" id="IPR014284">
    <property type="entry name" value="RNA_pol_sigma-70_dom"/>
</dbReference>
<dbReference type="InterPro" id="IPR007627">
    <property type="entry name" value="RNA_pol_sigma70_r2"/>
</dbReference>
<evidence type="ECO:0000256" key="3">
    <source>
        <dbReference type="ARBA" id="ARBA00023082"/>
    </source>
</evidence>
<keyword evidence="4 6" id="KW-0238">DNA-binding</keyword>
<dbReference type="InterPro" id="IPR013325">
    <property type="entry name" value="RNA_pol_sigma_r2"/>
</dbReference>
<reference evidence="9 10" key="1">
    <citation type="submission" date="2018-08" db="EMBL/GenBank/DDBJ databases">
        <title>Genome sequence of strict halophilic Halobacillus trueperi SS1 isolated from Lunsu, a salty water body of North West Himalayas.</title>
        <authorList>
            <person name="Gupta S."/>
            <person name="Sharma P."/>
            <person name="Dev K."/>
            <person name="Baumler D."/>
            <person name="Sourirajan A."/>
        </authorList>
    </citation>
    <scope>NUCLEOTIDE SEQUENCE [LARGE SCALE GENOMIC DNA]</scope>
    <source>
        <strain evidence="9 10">SS1</strain>
    </source>
</reference>
<keyword evidence="3 6" id="KW-0731">Sigma factor</keyword>
<dbReference type="Pfam" id="PF08281">
    <property type="entry name" value="Sigma70_r4_2"/>
    <property type="match status" value="1"/>
</dbReference>
<evidence type="ECO:0000256" key="2">
    <source>
        <dbReference type="ARBA" id="ARBA00023015"/>
    </source>
</evidence>
<dbReference type="InterPro" id="IPR039425">
    <property type="entry name" value="RNA_pol_sigma-70-like"/>
</dbReference>
<evidence type="ECO:0000256" key="1">
    <source>
        <dbReference type="ARBA" id="ARBA00010641"/>
    </source>
</evidence>
<evidence type="ECO:0000259" key="7">
    <source>
        <dbReference type="Pfam" id="PF04542"/>
    </source>
</evidence>
<dbReference type="Pfam" id="PF04542">
    <property type="entry name" value="Sigma70_r2"/>
    <property type="match status" value="1"/>
</dbReference>
<feature type="domain" description="RNA polymerase sigma factor 70 region 4 type 2" evidence="8">
    <location>
        <begin position="134"/>
        <end position="180"/>
    </location>
</feature>
<dbReference type="GO" id="GO:0006950">
    <property type="term" value="P:response to stress"/>
    <property type="evidence" value="ECO:0007669"/>
    <property type="project" value="UniProtKB-ARBA"/>
</dbReference>
<dbReference type="Gene3D" id="1.10.10.10">
    <property type="entry name" value="Winged helix-like DNA-binding domain superfamily/Winged helix DNA-binding domain"/>
    <property type="match status" value="1"/>
</dbReference>
<organism evidence="9 10">
    <name type="scientific">Halobacillus trueperi</name>
    <dbReference type="NCBI Taxonomy" id="156205"/>
    <lineage>
        <taxon>Bacteria</taxon>
        <taxon>Bacillati</taxon>
        <taxon>Bacillota</taxon>
        <taxon>Bacilli</taxon>
        <taxon>Bacillales</taxon>
        <taxon>Bacillaceae</taxon>
        <taxon>Halobacillus</taxon>
    </lineage>
</organism>
<keyword evidence="2 6" id="KW-0805">Transcription regulation</keyword>
<dbReference type="NCBIfam" id="NF006930">
    <property type="entry name" value="PRK09415.1"/>
    <property type="match status" value="1"/>
</dbReference>
<evidence type="ECO:0000256" key="4">
    <source>
        <dbReference type="ARBA" id="ARBA00023125"/>
    </source>
</evidence>
<dbReference type="GO" id="GO:0003677">
    <property type="term" value="F:DNA binding"/>
    <property type="evidence" value="ECO:0007669"/>
    <property type="project" value="UniProtKB-KW"/>
</dbReference>
<dbReference type="NCBIfam" id="TIGR02937">
    <property type="entry name" value="sigma70-ECF"/>
    <property type="match status" value="1"/>
</dbReference>
<sequence length="193" mass="23202">MRWEKLIHNQRSQSTYEPEEHGEERLEEWIQEYGHDLKWLAYSYVKDYAIAEDITQETFIKAYQKYTSFKKESTIKTWLYKITINLCKDHLKSSYMKRVVKKGTELFRSIPSTKETPEEFVLQQDEDETLLAHVLKLEDKYREIIILYYFEEFDINELANVLNTSPNTVKTRLRRARQLLQERLTSEGSSQSE</sequence>
<dbReference type="PANTHER" id="PTHR43133">
    <property type="entry name" value="RNA POLYMERASE ECF-TYPE SIGMA FACTO"/>
    <property type="match status" value="1"/>
</dbReference>
<dbReference type="GO" id="GO:0006352">
    <property type="term" value="P:DNA-templated transcription initiation"/>
    <property type="evidence" value="ECO:0007669"/>
    <property type="project" value="InterPro"/>
</dbReference>
<dbReference type="PROSITE" id="PS01063">
    <property type="entry name" value="SIGMA70_ECF"/>
    <property type="match status" value="1"/>
</dbReference>
<comment type="caution">
    <text evidence="9">The sequence shown here is derived from an EMBL/GenBank/DDBJ whole genome shotgun (WGS) entry which is preliminary data.</text>
</comment>